<evidence type="ECO:0000256" key="2">
    <source>
        <dbReference type="ARBA" id="ARBA00022448"/>
    </source>
</evidence>
<protein>
    <recommendedName>
        <fullName evidence="8">MFS transporter</fullName>
    </recommendedName>
</protein>
<organism evidence="7">
    <name type="scientific">hydrothermal vent metagenome</name>
    <dbReference type="NCBI Taxonomy" id="652676"/>
    <lineage>
        <taxon>unclassified sequences</taxon>
        <taxon>metagenomes</taxon>
        <taxon>ecological metagenomes</taxon>
    </lineage>
</organism>
<feature type="transmembrane region" description="Helical" evidence="6">
    <location>
        <begin position="25"/>
        <end position="44"/>
    </location>
</feature>
<evidence type="ECO:0000256" key="4">
    <source>
        <dbReference type="ARBA" id="ARBA00022989"/>
    </source>
</evidence>
<feature type="non-terminal residue" evidence="7">
    <location>
        <position position="141"/>
    </location>
</feature>
<reference evidence="7" key="1">
    <citation type="submission" date="2018-06" db="EMBL/GenBank/DDBJ databases">
        <authorList>
            <person name="Zhirakovskaya E."/>
        </authorList>
    </citation>
    <scope>NUCLEOTIDE SEQUENCE</scope>
</reference>
<dbReference type="GO" id="GO:0012505">
    <property type="term" value="C:endomembrane system"/>
    <property type="evidence" value="ECO:0007669"/>
    <property type="project" value="UniProtKB-SubCell"/>
</dbReference>
<evidence type="ECO:0000256" key="3">
    <source>
        <dbReference type="ARBA" id="ARBA00022692"/>
    </source>
</evidence>
<sequence length="141" mass="15218">MIAANANLPLNQLSEKEYKRRIRAWALYDWANSAFATTILAAVLPAYYSSVAGSTLPSAATATQYWSITLSISVFIVALLSPILGTVSDIMRGKKKFLSIFVAIGVIGTGLLFLIDTGDWLLASVFFVIGRIGFGAANVFY</sequence>
<evidence type="ECO:0000256" key="6">
    <source>
        <dbReference type="SAM" id="Phobius"/>
    </source>
</evidence>
<dbReference type="AlphaFoldDB" id="A0A3B0VJJ8"/>
<gene>
    <name evidence="7" type="ORF">MNBD_CHLOROFLEXI01-3691</name>
</gene>
<proteinExistence type="predicted"/>
<evidence type="ECO:0000256" key="1">
    <source>
        <dbReference type="ARBA" id="ARBA00004127"/>
    </source>
</evidence>
<dbReference type="EMBL" id="UOEU01001023">
    <property type="protein sequence ID" value="VAW43101.1"/>
    <property type="molecule type" value="Genomic_DNA"/>
</dbReference>
<dbReference type="InterPro" id="IPR036259">
    <property type="entry name" value="MFS_trans_sf"/>
</dbReference>
<evidence type="ECO:0000256" key="5">
    <source>
        <dbReference type="ARBA" id="ARBA00023136"/>
    </source>
</evidence>
<keyword evidence="5 6" id="KW-0472">Membrane</keyword>
<keyword evidence="3 6" id="KW-0812">Transmembrane</keyword>
<feature type="transmembrane region" description="Helical" evidence="6">
    <location>
        <begin position="64"/>
        <end position="85"/>
    </location>
</feature>
<feature type="transmembrane region" description="Helical" evidence="6">
    <location>
        <begin position="121"/>
        <end position="140"/>
    </location>
</feature>
<dbReference type="PANTHER" id="PTHR23519">
    <property type="entry name" value="AUTOPHAGY-RELATED PROTEIN 22"/>
    <property type="match status" value="1"/>
</dbReference>
<dbReference type="Gene3D" id="1.20.1250.20">
    <property type="entry name" value="MFS general substrate transporter like domains"/>
    <property type="match status" value="1"/>
</dbReference>
<comment type="subcellular location">
    <subcellularLocation>
        <location evidence="1">Endomembrane system</location>
        <topology evidence="1">Multi-pass membrane protein</topology>
    </subcellularLocation>
</comment>
<dbReference type="PANTHER" id="PTHR23519:SF1">
    <property type="entry name" value="AUTOPHAGY-RELATED PROTEIN 22"/>
    <property type="match status" value="1"/>
</dbReference>
<dbReference type="Pfam" id="PF11700">
    <property type="entry name" value="ATG22"/>
    <property type="match status" value="1"/>
</dbReference>
<dbReference type="InterPro" id="IPR050495">
    <property type="entry name" value="ATG22/LtaA_families"/>
</dbReference>
<keyword evidence="2" id="KW-0813">Transport</keyword>
<dbReference type="InterPro" id="IPR024671">
    <property type="entry name" value="Atg22-like"/>
</dbReference>
<evidence type="ECO:0000313" key="7">
    <source>
        <dbReference type="EMBL" id="VAW43101.1"/>
    </source>
</evidence>
<name>A0A3B0VJJ8_9ZZZZ</name>
<dbReference type="SUPFAM" id="SSF103473">
    <property type="entry name" value="MFS general substrate transporter"/>
    <property type="match status" value="1"/>
</dbReference>
<evidence type="ECO:0008006" key="8">
    <source>
        <dbReference type="Google" id="ProtNLM"/>
    </source>
</evidence>
<accession>A0A3B0VJJ8</accession>
<keyword evidence="4 6" id="KW-1133">Transmembrane helix</keyword>
<feature type="transmembrane region" description="Helical" evidence="6">
    <location>
        <begin position="97"/>
        <end position="115"/>
    </location>
</feature>